<dbReference type="EMBL" id="JAEPIV010000024">
    <property type="protein sequence ID" value="MBK4722402.1"/>
    <property type="molecule type" value="Genomic_DNA"/>
</dbReference>
<dbReference type="Proteomes" id="UP000654452">
    <property type="component" value="Unassembled WGS sequence"/>
</dbReference>
<organism evidence="1 2">
    <name type="scientific">Azospirillum aestuarii</name>
    <dbReference type="NCBI Taxonomy" id="2802052"/>
    <lineage>
        <taxon>Bacteria</taxon>
        <taxon>Pseudomonadati</taxon>
        <taxon>Pseudomonadota</taxon>
        <taxon>Alphaproteobacteria</taxon>
        <taxon>Rhodospirillales</taxon>
        <taxon>Azospirillaceae</taxon>
        <taxon>Azospirillum</taxon>
    </lineage>
</organism>
<sequence>MVFRSAIVQVLDLWKRSIVPFLELRFRACGKGQRMPERRLTVATLLTGVLWVLMWSRRRQIRRQVVACILAGAARDLDGLLAGQPGGPSGTLPDGGRISSAAWRSAAAGIPRIVNPPMPDRPSLQALALLAGDRSCLFALARHGWRLDPEGDHSVLRAAFHLHGPDELRALARASCGVAP</sequence>
<name>A0ABS1I6S5_9PROT</name>
<evidence type="ECO:0000313" key="2">
    <source>
        <dbReference type="Proteomes" id="UP000654452"/>
    </source>
</evidence>
<keyword evidence="2" id="KW-1185">Reference proteome</keyword>
<proteinExistence type="predicted"/>
<dbReference type="RefSeq" id="WP_200486905.1">
    <property type="nucleotide sequence ID" value="NZ_JAEPIV010000024.1"/>
</dbReference>
<evidence type="ECO:0000313" key="1">
    <source>
        <dbReference type="EMBL" id="MBK4722402.1"/>
    </source>
</evidence>
<accession>A0ABS1I6S5</accession>
<comment type="caution">
    <text evidence="1">The sequence shown here is derived from an EMBL/GenBank/DDBJ whole genome shotgun (WGS) entry which is preliminary data.</text>
</comment>
<protein>
    <submittedName>
        <fullName evidence="1">Uncharacterized protein</fullName>
    </submittedName>
</protein>
<reference evidence="1 2" key="1">
    <citation type="submission" date="2021-01" db="EMBL/GenBank/DDBJ databases">
        <title>Azospirillum sp. YIM DDC1 draft genome.</title>
        <authorList>
            <person name="Wang Y.-X."/>
        </authorList>
    </citation>
    <scope>NUCLEOTIDE SEQUENCE [LARGE SCALE GENOMIC DNA]</scope>
    <source>
        <strain evidence="1 2">YIM DDC1</strain>
    </source>
</reference>
<gene>
    <name evidence="1" type="ORF">JJL56_26460</name>
</gene>